<dbReference type="PANTHER" id="PTHR38769:SF1">
    <property type="entry name" value="UPF0381 PROTEIN YFCZ-RELATED"/>
    <property type="match status" value="1"/>
</dbReference>
<dbReference type="AlphaFoldDB" id="A0A142B822"/>
<dbReference type="InterPro" id="IPR035571">
    <property type="entry name" value="UPF0234-like_C"/>
</dbReference>
<dbReference type="Pfam" id="PF04175">
    <property type="entry name" value="DUF406"/>
    <property type="match status" value="1"/>
</dbReference>
<dbReference type="InterPro" id="IPR005272">
    <property type="entry name" value="DUF406"/>
</dbReference>
<organism evidence="2 3">
    <name type="scientific">Endozoicomonas montiporae CL-33</name>
    <dbReference type="NCBI Taxonomy" id="570277"/>
    <lineage>
        <taxon>Bacteria</taxon>
        <taxon>Pseudomonadati</taxon>
        <taxon>Pseudomonadota</taxon>
        <taxon>Gammaproteobacteria</taxon>
        <taxon>Oceanospirillales</taxon>
        <taxon>Endozoicomonadaceae</taxon>
        <taxon>Endozoicomonas</taxon>
    </lineage>
</organism>
<dbReference type="STRING" id="570277.EZMO1_0659"/>
<dbReference type="OrthoDB" id="6198608at2"/>
<dbReference type="PANTHER" id="PTHR38769">
    <property type="entry name" value="UPF0381 PROTEIN YFCZ-RELATED"/>
    <property type="match status" value="1"/>
</dbReference>
<accession>A0A142B822</accession>
<comment type="similarity">
    <text evidence="1">Belongs to the UPF0381 family.</text>
</comment>
<proteinExistence type="inferred from homology"/>
<dbReference type="Proteomes" id="UP000071065">
    <property type="component" value="Chromosome"/>
</dbReference>
<reference evidence="2 3" key="1">
    <citation type="journal article" date="2016" name="Front. Microbiol.">
        <title>Genomic Insight into the Host-Endosymbiont Relationship of Endozoicomonas montiporae CL-33(T) with its Coral Host.</title>
        <authorList>
            <person name="Ding J.-Y."/>
            <person name="Shiu J.-H."/>
            <person name="Chen W.-M."/>
            <person name="Chiang Y.-R."/>
            <person name="Tang S.-L."/>
        </authorList>
    </citation>
    <scope>NUCLEOTIDE SEQUENCE [LARGE SCALE GENOMIC DNA]</scope>
    <source>
        <strain evidence="2 3">CL-33</strain>
    </source>
</reference>
<gene>
    <name evidence="2" type="ORF">EZMO1_0659</name>
</gene>
<sequence length="90" mass="10338">MTSLSDPKDTHLDMDIHAGDLPEARERLYQLTALIHKIETDPCLIDYETEILEKDAVIHAHFDFCCAAEKLIFQLNTEFNSKYKKLGENA</sequence>
<dbReference type="Gene3D" id="3.30.70.860">
    <property type="match status" value="1"/>
</dbReference>
<evidence type="ECO:0000313" key="3">
    <source>
        <dbReference type="Proteomes" id="UP000071065"/>
    </source>
</evidence>
<evidence type="ECO:0000256" key="1">
    <source>
        <dbReference type="ARBA" id="ARBA00006201"/>
    </source>
</evidence>
<dbReference type="EMBL" id="CP013251">
    <property type="protein sequence ID" value="AMO54898.1"/>
    <property type="molecule type" value="Genomic_DNA"/>
</dbReference>
<protein>
    <submittedName>
        <fullName evidence="2">Uncharacterized protein</fullName>
    </submittedName>
</protein>
<dbReference type="PATRIC" id="fig|570277.3.peg.706"/>
<dbReference type="GO" id="GO:0005829">
    <property type="term" value="C:cytosol"/>
    <property type="evidence" value="ECO:0007669"/>
    <property type="project" value="TreeGrafter"/>
</dbReference>
<dbReference type="RefSeq" id="WP_034879682.1">
    <property type="nucleotide sequence ID" value="NZ_CP013251.1"/>
</dbReference>
<dbReference type="KEGG" id="emp:EZMO1_0659"/>
<name>A0A142B822_9GAMM</name>
<evidence type="ECO:0000313" key="2">
    <source>
        <dbReference type="EMBL" id="AMO54898.1"/>
    </source>
</evidence>